<name>A0A178W8S2_ARATH</name>
<reference evidence="13" key="1">
    <citation type="journal article" date="2016" name="Proc. Natl. Acad. Sci. U.S.A.">
        <title>Chromosome-level assembly of Arabidopsis thaliana Ler reveals the extent of translocation and inversion polymorphisms.</title>
        <authorList>
            <person name="Zapata L."/>
            <person name="Ding J."/>
            <person name="Willing E.M."/>
            <person name="Hartwig B."/>
            <person name="Bezdan D."/>
            <person name="Jiao W.B."/>
            <person name="Patel V."/>
            <person name="Velikkakam James G."/>
            <person name="Koornneef M."/>
            <person name="Ossowski S."/>
            <person name="Schneeberger K."/>
        </authorList>
    </citation>
    <scope>NUCLEOTIDE SEQUENCE [LARGE SCALE GENOMIC DNA]</scope>
    <source>
        <strain evidence="13">cv. Landsberg erecta</strain>
    </source>
</reference>
<feature type="domain" description="Leucine-rich repeat-containing N-terminal plant-type" evidence="10">
    <location>
        <begin position="30"/>
        <end position="68"/>
    </location>
</feature>
<evidence type="ECO:0000256" key="1">
    <source>
        <dbReference type="ARBA" id="ARBA00004167"/>
    </source>
</evidence>
<dbReference type="PANTHER" id="PTHR48064:SF6">
    <property type="entry name" value="RECEPTOR-LIKE PROTEIN KINASE 2"/>
    <property type="match status" value="1"/>
</dbReference>
<dbReference type="Pfam" id="PF00560">
    <property type="entry name" value="LRR_1"/>
    <property type="match status" value="1"/>
</dbReference>
<keyword evidence="7" id="KW-0472">Membrane</keyword>
<reference evidence="11" key="2">
    <citation type="submission" date="2016-03" db="EMBL/GenBank/DDBJ databases">
        <title>Full-length assembly of Arabidopsis thaliana Ler reveals the complement of translocations and inversions.</title>
        <authorList>
            <person name="Zapata L."/>
            <person name="Schneeberger K."/>
            <person name="Ossowski S."/>
        </authorList>
    </citation>
    <scope>NUCLEOTIDE SEQUENCE [LARGE SCALE GENOMIC DNA]</scope>
    <source>
        <tissue evidence="11">Leaf</tissue>
    </source>
</reference>
<dbReference type="Pfam" id="PF13855">
    <property type="entry name" value="LRR_8"/>
    <property type="match status" value="2"/>
</dbReference>
<keyword evidence="4" id="KW-0433">Leucine-rich repeat</keyword>
<feature type="chain" id="PRO_5033256152" description="Leucine-rich repeat-containing N-terminal plant-type domain-containing protein" evidence="9">
    <location>
        <begin position="26"/>
        <end position="455"/>
    </location>
</feature>
<dbReference type="SUPFAM" id="SSF52058">
    <property type="entry name" value="L domain-like"/>
    <property type="match status" value="2"/>
</dbReference>
<evidence type="ECO:0000256" key="3">
    <source>
        <dbReference type="ARBA" id="ARBA00022475"/>
    </source>
</evidence>
<dbReference type="FunFam" id="3.80.10.10:FF:000400">
    <property type="entry name" value="Nuclear pore complex protein NUP107"/>
    <property type="match status" value="1"/>
</dbReference>
<dbReference type="InterPro" id="IPR032675">
    <property type="entry name" value="LRR_dom_sf"/>
</dbReference>
<keyword evidence="5 9" id="KW-0732">Signal</keyword>
<evidence type="ECO:0000256" key="6">
    <source>
        <dbReference type="ARBA" id="ARBA00022737"/>
    </source>
</evidence>
<gene>
    <name evidence="11" type="ordered locus">AXX17_At1g34300</name>
    <name evidence="12" type="ORF">AN1_LOCUS3393</name>
</gene>
<protein>
    <recommendedName>
        <fullName evidence="10">Leucine-rich repeat-containing N-terminal plant-type domain-containing protein</fullName>
    </recommendedName>
</protein>
<reference evidence="12 14" key="3">
    <citation type="submission" date="2019-11" db="EMBL/GenBank/DDBJ databases">
        <authorList>
            <person name="Jiao W.-B."/>
            <person name="Schneeberger K."/>
        </authorList>
    </citation>
    <scope>NUCLEOTIDE SEQUENCE [LARGE SCALE GENOMIC DNA]</scope>
    <source>
        <strain evidence="14">cv. An-1</strain>
    </source>
</reference>
<dbReference type="FunFam" id="3.80.10.10:FF:000299">
    <property type="entry name" value="Piriformospora indica-insensitive protein 2"/>
    <property type="match status" value="1"/>
</dbReference>
<dbReference type="ExpressionAtlas" id="A0A178W8S2">
    <property type="expression patterns" value="baseline and differential"/>
</dbReference>
<evidence type="ECO:0000256" key="9">
    <source>
        <dbReference type="SAM" id="SignalP"/>
    </source>
</evidence>
<dbReference type="EMBL" id="CACRSJ010000104">
    <property type="protein sequence ID" value="VYS47908.1"/>
    <property type="molecule type" value="Genomic_DNA"/>
</dbReference>
<dbReference type="EMBL" id="LUHQ01000001">
    <property type="protein sequence ID" value="OAP14817.1"/>
    <property type="molecule type" value="Genomic_DNA"/>
</dbReference>
<evidence type="ECO:0000259" key="10">
    <source>
        <dbReference type="Pfam" id="PF08263"/>
    </source>
</evidence>
<dbReference type="PRINTS" id="PR00019">
    <property type="entry name" value="LEURICHRPT"/>
</dbReference>
<evidence type="ECO:0000256" key="7">
    <source>
        <dbReference type="ARBA" id="ARBA00023136"/>
    </source>
</evidence>
<evidence type="ECO:0000256" key="4">
    <source>
        <dbReference type="ARBA" id="ARBA00022614"/>
    </source>
</evidence>
<keyword evidence="8" id="KW-0675">Receptor</keyword>
<accession>A0A178W8S2</accession>
<feature type="signal peptide" evidence="9">
    <location>
        <begin position="1"/>
        <end position="25"/>
    </location>
</feature>
<evidence type="ECO:0000256" key="2">
    <source>
        <dbReference type="ARBA" id="ARBA00004236"/>
    </source>
</evidence>
<evidence type="ECO:0000313" key="11">
    <source>
        <dbReference type="EMBL" id="OAP14817.1"/>
    </source>
</evidence>
<sequence length="455" mass="49900">MNSCSFNLFILGAIIFLRCFRSTGAATCDPDDEAGLLGFKSGITKDPSGILSSWKKGTDCCFWSGVFCVNNDRVTQLSVDGDFSLDGNSPSGTISPMLAKLQHLERILLTSLRKITGPFPQFIFRLPKLNYINIQGCLLSGPLPANIGELSQLKTLVIDGNMFTGHIPSSIANLTRLTWLNLGNNRLSGTIPNIFKSMKELNSLDLSRNGFFGRLPPSIASLAPTLYYLDLSQNNLSGTIPNYLSRFEALSTLVLSKNKYSGVVPMSFTNLINITNLDLSHNLLTGPFPVLKSINGIESLDLSYNKFHLKTIPKWMISSPSIYSLKLAKCGLKISLDDWKLAGTYYYDSIDLSENEISGSPAKFLSQMKYLMEFRAAGNKLRFDLGKLTFVRTLETLDLSRNLIFGKVLATFAGLKTMNVSQNHLCGKLPVTKFPASAFAGNDCLCGSPLSPCKV</sequence>
<organism evidence="11 13">
    <name type="scientific">Arabidopsis thaliana</name>
    <name type="common">Mouse-ear cress</name>
    <dbReference type="NCBI Taxonomy" id="3702"/>
    <lineage>
        <taxon>Eukaryota</taxon>
        <taxon>Viridiplantae</taxon>
        <taxon>Streptophyta</taxon>
        <taxon>Embryophyta</taxon>
        <taxon>Tracheophyta</taxon>
        <taxon>Spermatophyta</taxon>
        <taxon>Magnoliopsida</taxon>
        <taxon>eudicotyledons</taxon>
        <taxon>Gunneridae</taxon>
        <taxon>Pentapetalae</taxon>
        <taxon>rosids</taxon>
        <taxon>malvids</taxon>
        <taxon>Brassicales</taxon>
        <taxon>Brassicaceae</taxon>
        <taxon>Camelineae</taxon>
        <taxon>Arabidopsis</taxon>
    </lineage>
</organism>
<dbReference type="InterPro" id="IPR013210">
    <property type="entry name" value="LRR_N_plant-typ"/>
</dbReference>
<dbReference type="Gene3D" id="3.80.10.10">
    <property type="entry name" value="Ribonuclease Inhibitor"/>
    <property type="match status" value="2"/>
</dbReference>
<dbReference type="Pfam" id="PF08263">
    <property type="entry name" value="LRRNT_2"/>
    <property type="match status" value="1"/>
</dbReference>
<keyword evidence="3" id="KW-1003">Cell membrane</keyword>
<dbReference type="Proteomes" id="UP000426265">
    <property type="component" value="Unassembled WGS sequence"/>
</dbReference>
<evidence type="ECO:0000256" key="5">
    <source>
        <dbReference type="ARBA" id="ARBA00022729"/>
    </source>
</evidence>
<dbReference type="GO" id="GO:0005886">
    <property type="term" value="C:plasma membrane"/>
    <property type="evidence" value="ECO:0007669"/>
    <property type="project" value="UniProtKB-SubCell"/>
</dbReference>
<evidence type="ECO:0000313" key="12">
    <source>
        <dbReference type="EMBL" id="VYS47908.1"/>
    </source>
</evidence>
<evidence type="ECO:0000313" key="14">
    <source>
        <dbReference type="Proteomes" id="UP000426265"/>
    </source>
</evidence>
<dbReference type="PANTHER" id="PTHR48064">
    <property type="entry name" value="OS01G0750400 PROTEIN"/>
    <property type="match status" value="1"/>
</dbReference>
<dbReference type="InterPro" id="IPR053038">
    <property type="entry name" value="RLP_Defense"/>
</dbReference>
<evidence type="ECO:0000313" key="13">
    <source>
        <dbReference type="Proteomes" id="UP000078284"/>
    </source>
</evidence>
<keyword evidence="6" id="KW-0677">Repeat</keyword>
<dbReference type="AlphaFoldDB" id="A0A178W8S2"/>
<dbReference type="Proteomes" id="UP000078284">
    <property type="component" value="Chromosome 1"/>
</dbReference>
<comment type="subcellular location">
    <subcellularLocation>
        <location evidence="2">Cell membrane</location>
    </subcellularLocation>
    <subcellularLocation>
        <location evidence="1">Membrane</location>
        <topology evidence="1">Single-pass membrane protein</topology>
    </subcellularLocation>
</comment>
<proteinExistence type="predicted"/>
<evidence type="ECO:0000256" key="8">
    <source>
        <dbReference type="ARBA" id="ARBA00023170"/>
    </source>
</evidence>
<dbReference type="InterPro" id="IPR001611">
    <property type="entry name" value="Leu-rich_rpt"/>
</dbReference>